<gene>
    <name evidence="2" type="ORF">AVDCRST_MAG25-351</name>
</gene>
<feature type="compositionally biased region" description="Basic and acidic residues" evidence="1">
    <location>
        <begin position="17"/>
        <end position="33"/>
    </location>
</feature>
<feature type="non-terminal residue" evidence="2">
    <location>
        <position position="1"/>
    </location>
</feature>
<dbReference type="AlphaFoldDB" id="A0A6J4QXB3"/>
<organism evidence="2">
    <name type="scientific">uncultured Rubrobacteraceae bacterium</name>
    <dbReference type="NCBI Taxonomy" id="349277"/>
    <lineage>
        <taxon>Bacteria</taxon>
        <taxon>Bacillati</taxon>
        <taxon>Actinomycetota</taxon>
        <taxon>Rubrobacteria</taxon>
        <taxon>Rubrobacterales</taxon>
        <taxon>Rubrobacteraceae</taxon>
        <taxon>environmental samples</taxon>
    </lineage>
</organism>
<evidence type="ECO:0000256" key="1">
    <source>
        <dbReference type="SAM" id="MobiDB-lite"/>
    </source>
</evidence>
<dbReference type="EMBL" id="CADCVI010000025">
    <property type="protein sequence ID" value="CAA9457701.1"/>
    <property type="molecule type" value="Genomic_DNA"/>
</dbReference>
<reference evidence="2" key="1">
    <citation type="submission" date="2020-02" db="EMBL/GenBank/DDBJ databases">
        <authorList>
            <person name="Meier V. D."/>
        </authorList>
    </citation>
    <scope>NUCLEOTIDE SEQUENCE</scope>
    <source>
        <strain evidence="2">AVDCRST_MAG25</strain>
    </source>
</reference>
<proteinExistence type="predicted"/>
<accession>A0A6J4QXB3</accession>
<feature type="region of interest" description="Disordered" evidence="1">
    <location>
        <begin position="1"/>
        <end position="61"/>
    </location>
</feature>
<name>A0A6J4QXB3_9ACTN</name>
<protein>
    <submittedName>
        <fullName evidence="2">Uncharacterized protein</fullName>
    </submittedName>
</protein>
<sequence>VRGGKEGRGVEGQPPDDGERPRSLRDHGDSDAARHRRYGDPVAPHPRPVRGVRAQPGRNVP</sequence>
<feature type="non-terminal residue" evidence="2">
    <location>
        <position position="61"/>
    </location>
</feature>
<evidence type="ECO:0000313" key="2">
    <source>
        <dbReference type="EMBL" id="CAA9457701.1"/>
    </source>
</evidence>